<comment type="cofactor">
    <cofactor evidence="2">
        <name>Mg(2+)</name>
        <dbReference type="ChEBI" id="CHEBI:18420"/>
    </cofactor>
    <text evidence="2">Binds 2 magnesium ions per subunit.</text>
</comment>
<comment type="function">
    <text evidence="2">Catalyzes the condensation of isopentenyl diphosphate (IPP) with allylic pyrophosphates generating different type of terpenoids.</text>
</comment>
<feature type="binding site" evidence="2">
    <location>
        <position position="43"/>
    </location>
    <ligand>
        <name>substrate</name>
    </ligand>
</feature>
<name>A0A9Q9CJ22_9FIRM</name>
<evidence type="ECO:0000313" key="3">
    <source>
        <dbReference type="EMBL" id="UUF07891.1"/>
    </source>
</evidence>
<dbReference type="InterPro" id="IPR001441">
    <property type="entry name" value="UPP_synth-like"/>
</dbReference>
<dbReference type="RefSeq" id="WP_212724853.1">
    <property type="nucleotide sequence ID" value="NZ_CP071250.1"/>
</dbReference>
<dbReference type="Proteomes" id="UP001058072">
    <property type="component" value="Chromosome"/>
</dbReference>
<protein>
    <recommendedName>
        <fullName evidence="2">Isoprenyl transferase</fullName>
        <ecNumber evidence="2">2.5.1.-</ecNumber>
    </recommendedName>
</protein>
<dbReference type="NCBIfam" id="TIGR00055">
    <property type="entry name" value="uppS"/>
    <property type="match status" value="1"/>
</dbReference>
<organism evidence="3 4">
    <name type="scientific">Turicibacter bilis</name>
    <dbReference type="NCBI Taxonomy" id="2735723"/>
    <lineage>
        <taxon>Bacteria</taxon>
        <taxon>Bacillati</taxon>
        <taxon>Bacillota</taxon>
        <taxon>Erysipelotrichia</taxon>
        <taxon>Erysipelotrichales</taxon>
        <taxon>Turicibacteraceae</taxon>
        <taxon>Turicibacter</taxon>
    </lineage>
</organism>
<dbReference type="AlphaFoldDB" id="A0A9Q9CJ22"/>
<feature type="active site" description="Proton acceptor" evidence="2">
    <location>
        <position position="78"/>
    </location>
</feature>
<dbReference type="GO" id="GO:0045547">
    <property type="term" value="F:ditrans,polycis-polyprenyl diphosphate synthase [(2E,6E)-farnesyl diphosphate specific] activity"/>
    <property type="evidence" value="ECO:0007669"/>
    <property type="project" value="TreeGrafter"/>
</dbReference>
<feature type="binding site" evidence="2">
    <location>
        <begin position="204"/>
        <end position="206"/>
    </location>
    <ligand>
        <name>substrate</name>
    </ligand>
</feature>
<dbReference type="InterPro" id="IPR036424">
    <property type="entry name" value="UPP_synth-like_sf"/>
</dbReference>
<evidence type="ECO:0000313" key="4">
    <source>
        <dbReference type="Proteomes" id="UP001058072"/>
    </source>
</evidence>
<feature type="binding site" evidence="2">
    <location>
        <position position="198"/>
    </location>
    <ligand>
        <name>substrate</name>
    </ligand>
</feature>
<dbReference type="EC" id="2.5.1.-" evidence="2"/>
<dbReference type="SUPFAM" id="SSF64005">
    <property type="entry name" value="Undecaprenyl diphosphate synthase"/>
    <property type="match status" value="1"/>
</dbReference>
<feature type="binding site" evidence="2">
    <location>
        <begin position="75"/>
        <end position="77"/>
    </location>
    <ligand>
        <name>substrate</name>
    </ligand>
</feature>
<keyword evidence="2" id="KW-0479">Metal-binding</keyword>
<sequence>MFFRKRRKIQVNKEQVLNAPLPQHIAIILDGNGRWAKKRGLPRTAGHQEGAMNVREITKLCANIGIKALTVYAFSTENWKRPDEEVKFLMKLPIKFFNEFAPELVENNIRLKVIGNVEELPTDLQQKVLEISELTKNNTKMTLTIALNYGSQDEIKQAVQAIATDVKNGQLNVEDINEDVIDQHLMTSDLPPLDLMIRTSGELRISNYLLWQLAYAELYFTSIAWPDFKEEQLYEALLDYQKRNRRFGALNEAN</sequence>
<keyword evidence="1 2" id="KW-0808">Transferase</keyword>
<dbReference type="HAMAP" id="MF_01139">
    <property type="entry name" value="ISPT"/>
    <property type="match status" value="1"/>
</dbReference>
<gene>
    <name evidence="3" type="ORF">J0J70_09735</name>
</gene>
<dbReference type="CDD" id="cd00475">
    <property type="entry name" value="Cis_IPPS"/>
    <property type="match status" value="1"/>
</dbReference>
<feature type="binding site" evidence="2">
    <location>
        <position position="79"/>
    </location>
    <ligand>
        <name>substrate</name>
    </ligand>
</feature>
<dbReference type="Pfam" id="PF01255">
    <property type="entry name" value="Prenyltransf"/>
    <property type="match status" value="1"/>
</dbReference>
<feature type="binding site" evidence="2">
    <location>
        <position position="47"/>
    </location>
    <ligand>
        <name>substrate</name>
    </ligand>
</feature>
<feature type="binding site" evidence="2">
    <location>
        <position position="217"/>
    </location>
    <ligand>
        <name>Mg(2+)</name>
        <dbReference type="ChEBI" id="CHEBI:18420"/>
    </ligand>
</feature>
<feature type="binding site" evidence="2">
    <location>
        <position position="81"/>
    </location>
    <ligand>
        <name>substrate</name>
    </ligand>
</feature>
<feature type="binding site" evidence="2">
    <location>
        <begin position="31"/>
        <end position="34"/>
    </location>
    <ligand>
        <name>substrate</name>
    </ligand>
</feature>
<dbReference type="PANTHER" id="PTHR10291">
    <property type="entry name" value="DEHYDRODOLICHYL DIPHOSPHATE SYNTHASE FAMILY MEMBER"/>
    <property type="match status" value="1"/>
</dbReference>
<dbReference type="PROSITE" id="PS01066">
    <property type="entry name" value="UPP_SYNTHASE"/>
    <property type="match status" value="1"/>
</dbReference>
<dbReference type="InterPro" id="IPR018520">
    <property type="entry name" value="UPP_synth-like_CS"/>
</dbReference>
<dbReference type="NCBIfam" id="NF011405">
    <property type="entry name" value="PRK14830.1"/>
    <property type="match status" value="1"/>
</dbReference>
<feature type="binding site" evidence="2">
    <location>
        <position position="30"/>
    </location>
    <ligand>
        <name>Mg(2+)</name>
        <dbReference type="ChEBI" id="CHEBI:18420"/>
    </ligand>
</feature>
<keyword evidence="2" id="KW-0460">Magnesium</keyword>
<dbReference type="FunFam" id="3.40.1180.10:FF:000001">
    <property type="entry name" value="(2E,6E)-farnesyl-diphosphate-specific ditrans,polycis-undecaprenyl-diphosphate synthase"/>
    <property type="match status" value="1"/>
</dbReference>
<dbReference type="GO" id="GO:0000287">
    <property type="term" value="F:magnesium ion binding"/>
    <property type="evidence" value="ECO:0007669"/>
    <property type="project" value="UniProtKB-UniRule"/>
</dbReference>
<evidence type="ECO:0000256" key="1">
    <source>
        <dbReference type="ARBA" id="ARBA00022679"/>
    </source>
</evidence>
<feature type="binding site" evidence="2">
    <location>
        <position position="35"/>
    </location>
    <ligand>
        <name>substrate</name>
    </ligand>
</feature>
<proteinExistence type="inferred from homology"/>
<dbReference type="PANTHER" id="PTHR10291:SF0">
    <property type="entry name" value="DEHYDRODOLICHYL DIPHOSPHATE SYNTHASE 2"/>
    <property type="match status" value="1"/>
</dbReference>
<comment type="similarity">
    <text evidence="2">Belongs to the UPP synthase family.</text>
</comment>
<comment type="subunit">
    <text evidence="2">Homodimer.</text>
</comment>
<feature type="active site" evidence="2">
    <location>
        <position position="30"/>
    </location>
</feature>
<evidence type="ECO:0000256" key="2">
    <source>
        <dbReference type="HAMAP-Rule" id="MF_01139"/>
    </source>
</evidence>
<accession>A0A9Q9CJ22</accession>
<dbReference type="EMBL" id="CP071250">
    <property type="protein sequence ID" value="UUF07891.1"/>
    <property type="molecule type" value="Genomic_DNA"/>
</dbReference>
<reference evidence="3" key="1">
    <citation type="submission" date="2021-03" db="EMBL/GenBank/DDBJ databases">
        <title>Comparative Genomics and Metabolomics in the genus Turicibacter.</title>
        <authorList>
            <person name="Maki J."/>
            <person name="Looft T."/>
        </authorList>
    </citation>
    <scope>NUCLEOTIDE SEQUENCE</scope>
    <source>
        <strain evidence="3">ISU324</strain>
    </source>
</reference>
<dbReference type="GO" id="GO:0016094">
    <property type="term" value="P:polyprenol biosynthetic process"/>
    <property type="evidence" value="ECO:0007669"/>
    <property type="project" value="TreeGrafter"/>
</dbReference>
<dbReference type="Gene3D" id="3.40.1180.10">
    <property type="entry name" value="Decaprenyl diphosphate synthase-like"/>
    <property type="match status" value="1"/>
</dbReference>